<dbReference type="PROSITE" id="PS50977">
    <property type="entry name" value="HTH_TETR_2"/>
    <property type="match status" value="1"/>
</dbReference>
<proteinExistence type="predicted"/>
<feature type="DNA-binding region" description="H-T-H motif" evidence="2">
    <location>
        <begin position="45"/>
        <end position="64"/>
    </location>
</feature>
<dbReference type="OrthoDB" id="6637160at2"/>
<keyword evidence="5" id="KW-1185">Reference proteome</keyword>
<dbReference type="AlphaFoldDB" id="A0A1X2DHU2"/>
<evidence type="ECO:0000313" key="4">
    <source>
        <dbReference type="EMBL" id="ORW87600.1"/>
    </source>
</evidence>
<dbReference type="STRING" id="486698.AWC22_08160"/>
<dbReference type="InterPro" id="IPR009057">
    <property type="entry name" value="Homeodomain-like_sf"/>
</dbReference>
<dbReference type="EMBL" id="LQPQ01000003">
    <property type="protein sequence ID" value="ORW87600.1"/>
    <property type="molecule type" value="Genomic_DNA"/>
</dbReference>
<reference evidence="4 5" key="1">
    <citation type="submission" date="2016-01" db="EMBL/GenBank/DDBJ databases">
        <title>The new phylogeny of the genus Mycobacterium.</title>
        <authorList>
            <person name="Tarcisio F."/>
            <person name="Conor M."/>
            <person name="Antonella G."/>
            <person name="Elisabetta G."/>
            <person name="Giulia F.S."/>
            <person name="Sara T."/>
            <person name="Anna F."/>
            <person name="Clotilde B."/>
            <person name="Roberto B."/>
            <person name="Veronica D.S."/>
            <person name="Fabio R."/>
            <person name="Monica P."/>
            <person name="Olivier J."/>
            <person name="Enrico T."/>
            <person name="Nicola S."/>
        </authorList>
    </citation>
    <scope>NUCLEOTIDE SEQUENCE [LARGE SCALE GENOMIC DNA]</scope>
    <source>
        <strain evidence="4 5">DSM 45176</strain>
    </source>
</reference>
<dbReference type="Pfam" id="PF00440">
    <property type="entry name" value="TetR_N"/>
    <property type="match status" value="1"/>
</dbReference>
<dbReference type="InterPro" id="IPR001647">
    <property type="entry name" value="HTH_TetR"/>
</dbReference>
<comment type="caution">
    <text evidence="4">The sequence shown here is derived from an EMBL/GenBank/DDBJ whole genome shotgun (WGS) entry which is preliminary data.</text>
</comment>
<dbReference type="SUPFAM" id="SSF46689">
    <property type="entry name" value="Homeodomain-like"/>
    <property type="match status" value="1"/>
</dbReference>
<dbReference type="Pfam" id="PF17929">
    <property type="entry name" value="TetR_C_34"/>
    <property type="match status" value="1"/>
</dbReference>
<dbReference type="RefSeq" id="WP_085248274.1">
    <property type="nucleotide sequence ID" value="NZ_CAJMWI010000001.1"/>
</dbReference>
<protein>
    <submittedName>
        <fullName evidence="4">Transcriptional regulator</fullName>
    </submittedName>
</protein>
<dbReference type="GO" id="GO:0003677">
    <property type="term" value="F:DNA binding"/>
    <property type="evidence" value="ECO:0007669"/>
    <property type="project" value="UniProtKB-UniRule"/>
</dbReference>
<keyword evidence="1 2" id="KW-0238">DNA-binding</keyword>
<dbReference type="GeneID" id="93492870"/>
<evidence type="ECO:0000259" key="3">
    <source>
        <dbReference type="PROSITE" id="PS50977"/>
    </source>
</evidence>
<gene>
    <name evidence="4" type="ORF">AWC22_08160</name>
</gene>
<organism evidence="4 5">
    <name type="scientific">Mycobacterium riyadhense</name>
    <dbReference type="NCBI Taxonomy" id="486698"/>
    <lineage>
        <taxon>Bacteria</taxon>
        <taxon>Bacillati</taxon>
        <taxon>Actinomycetota</taxon>
        <taxon>Actinomycetes</taxon>
        <taxon>Mycobacteriales</taxon>
        <taxon>Mycobacteriaceae</taxon>
        <taxon>Mycobacterium</taxon>
    </lineage>
</organism>
<evidence type="ECO:0000256" key="2">
    <source>
        <dbReference type="PROSITE-ProRule" id="PRU00335"/>
    </source>
</evidence>
<dbReference type="Proteomes" id="UP000193087">
    <property type="component" value="Unassembled WGS sequence"/>
</dbReference>
<accession>A0A1X2DHU2</accession>
<sequence length="228" mass="24703">MRYPLAVAQVSFRRARTEENKRRRAAALVEAARSLALETGVASVTLTAVAGRAGIHYSAVRRYFSSHKEVLLHLAAEGWVRWSNTVCESLNEPGPMSQSRVAEALANGLAGDPLFCDLLANLHLHLEHEVHVDRVVEVKRTSTAAVIALADAIENALPELGRSGAFDILLAAYSLAATLWQIANPPEQLNDAYAEEPEVLPPEWNLDFASALTRLLTATCIGLVAESS</sequence>
<name>A0A1X2DHU2_9MYCO</name>
<dbReference type="InterPro" id="IPR041483">
    <property type="entry name" value="TetR_C_34"/>
</dbReference>
<feature type="domain" description="HTH tetR-type" evidence="3">
    <location>
        <begin position="22"/>
        <end position="82"/>
    </location>
</feature>
<dbReference type="Gene3D" id="1.10.357.10">
    <property type="entry name" value="Tetracycline Repressor, domain 2"/>
    <property type="match status" value="1"/>
</dbReference>
<evidence type="ECO:0000313" key="5">
    <source>
        <dbReference type="Proteomes" id="UP000193087"/>
    </source>
</evidence>
<evidence type="ECO:0000256" key="1">
    <source>
        <dbReference type="ARBA" id="ARBA00023125"/>
    </source>
</evidence>